<dbReference type="AlphaFoldDB" id="A0A1G2LNG1"/>
<evidence type="ECO:0000313" key="3">
    <source>
        <dbReference type="Proteomes" id="UP000177171"/>
    </source>
</evidence>
<accession>A0A1G2LNG1</accession>
<dbReference type="Proteomes" id="UP000177171">
    <property type="component" value="Unassembled WGS sequence"/>
</dbReference>
<evidence type="ECO:0000313" key="2">
    <source>
        <dbReference type="EMBL" id="OHA13158.1"/>
    </source>
</evidence>
<protein>
    <submittedName>
        <fullName evidence="2">Uncharacterized protein</fullName>
    </submittedName>
</protein>
<dbReference type="EMBL" id="MHQY01000033">
    <property type="protein sequence ID" value="OHA13158.1"/>
    <property type="molecule type" value="Genomic_DNA"/>
</dbReference>
<name>A0A1G2LNG1_9BACT</name>
<reference evidence="2 3" key="1">
    <citation type="journal article" date="2016" name="Nat. Commun.">
        <title>Thousands of microbial genomes shed light on interconnected biogeochemical processes in an aquifer system.</title>
        <authorList>
            <person name="Anantharaman K."/>
            <person name="Brown C.T."/>
            <person name="Hug L.A."/>
            <person name="Sharon I."/>
            <person name="Castelle C.J."/>
            <person name="Probst A.J."/>
            <person name="Thomas B.C."/>
            <person name="Singh A."/>
            <person name="Wilkins M.J."/>
            <person name="Karaoz U."/>
            <person name="Brodie E.L."/>
            <person name="Williams K.H."/>
            <person name="Hubbard S.S."/>
            <person name="Banfield J.F."/>
        </authorList>
    </citation>
    <scope>NUCLEOTIDE SEQUENCE [LARGE SCALE GENOMIC DNA]</scope>
</reference>
<gene>
    <name evidence="2" type="ORF">A3G49_02220</name>
</gene>
<evidence type="ECO:0000256" key="1">
    <source>
        <dbReference type="SAM" id="MobiDB-lite"/>
    </source>
</evidence>
<comment type="caution">
    <text evidence="2">The sequence shown here is derived from an EMBL/GenBank/DDBJ whole genome shotgun (WGS) entry which is preliminary data.</text>
</comment>
<proteinExistence type="predicted"/>
<feature type="compositionally biased region" description="Basic and acidic residues" evidence="1">
    <location>
        <begin position="1"/>
        <end position="31"/>
    </location>
</feature>
<feature type="region of interest" description="Disordered" evidence="1">
    <location>
        <begin position="1"/>
        <end position="35"/>
    </location>
</feature>
<sequence>MENGFLKEKYGLHKSPEVEQAAKRTEVRTGEKVPQNPETRIQNYLDRLQNIINPKELGGHPNFDRCERNLEMLKHSLYDKFVIKPEEIPEGYFENQRRLAREQGHGDIEITRDMRDRFAEVIVSDQRSTLDNWVDYLASPDATYPDWLKYYAIRSVLSMGEFDKDKKQFTKRSKGTTKPFPDLNREALAYVLDAIEKKYKGEKPGLVVIEAEDKDKFEKLLQGENFAKLYTWAIEKVTPASKEALADTRGKWVKYLKRQDHMPLVKSLQGHGTNWCTAGESTAKAQLENGDFYVYYSLDKDGKPTIPRAAIRMKEDRIAEIRGVADKEQNMDPYITPVVEAKLKEFPDGKVYEKKTLDMKTLTVIEQKTKTGEKLTKADLLFLYEINTFIEGFGFHPDPRIAELRAQRNIKEDMPVVFECTPEQITYTPDGINENTKAYVGKLEPGIFQKLPENLEHIYTSFPKNKIRKENIEIGGKTAEQLLNELEQAGIITDFAKDMFRSRDFVASKNIESATLIRLTVADLGFTTDVNNNKIYQRAEELGLELCPSDVGPHYYLKHQNQPRNKINEWVEIGMKQINAHGEQCVFLLARSFDGMWRDGVVSRSDDWRSSPNHRIVFRFRRSTPSINSGHANS</sequence>
<organism evidence="2 3">
    <name type="scientific">Candidatus Sungbacteria bacterium RIFCSPLOWO2_12_FULL_41_11</name>
    <dbReference type="NCBI Taxonomy" id="1802286"/>
    <lineage>
        <taxon>Bacteria</taxon>
        <taxon>Candidatus Sungiibacteriota</taxon>
    </lineage>
</organism>